<keyword evidence="1" id="KW-0472">Membrane</keyword>
<keyword evidence="1" id="KW-0812">Transmembrane</keyword>
<dbReference type="Proteomes" id="UP000887458">
    <property type="component" value="Unassembled WGS sequence"/>
</dbReference>
<evidence type="ECO:0000256" key="1">
    <source>
        <dbReference type="SAM" id="Phobius"/>
    </source>
</evidence>
<accession>A0ABQ8J5F7</accession>
<dbReference type="EMBL" id="NJHN03000074">
    <property type="protein sequence ID" value="KAH9417732.1"/>
    <property type="molecule type" value="Genomic_DNA"/>
</dbReference>
<evidence type="ECO:0000313" key="2">
    <source>
        <dbReference type="EMBL" id="KAH9417732.1"/>
    </source>
</evidence>
<name>A0ABQ8J5F7_DERPT</name>
<feature type="transmembrane region" description="Helical" evidence="1">
    <location>
        <begin position="32"/>
        <end position="59"/>
    </location>
</feature>
<reference evidence="2 3" key="1">
    <citation type="journal article" date="2018" name="J. Allergy Clin. Immunol.">
        <title>High-quality assembly of Dermatophagoides pteronyssinus genome and transcriptome reveals a wide range of novel allergens.</title>
        <authorList>
            <person name="Liu X.Y."/>
            <person name="Yang K.Y."/>
            <person name="Wang M.Q."/>
            <person name="Kwok J.S."/>
            <person name="Zeng X."/>
            <person name="Yang Z."/>
            <person name="Xiao X.J."/>
            <person name="Lau C.P."/>
            <person name="Li Y."/>
            <person name="Huang Z.M."/>
            <person name="Ba J.G."/>
            <person name="Yim A.K."/>
            <person name="Ouyang C.Y."/>
            <person name="Ngai S.M."/>
            <person name="Chan T.F."/>
            <person name="Leung E.L."/>
            <person name="Liu L."/>
            <person name="Liu Z.G."/>
            <person name="Tsui S.K."/>
        </authorList>
    </citation>
    <scope>NUCLEOTIDE SEQUENCE [LARGE SCALE GENOMIC DNA]</scope>
    <source>
        <strain evidence="2">Derp</strain>
    </source>
</reference>
<protein>
    <submittedName>
        <fullName evidence="2">Uncharacterized protein</fullName>
    </submittedName>
</protein>
<gene>
    <name evidence="2" type="ORF">DERP_011443</name>
</gene>
<sequence>MDTKHVADSAIARSASLILRIRLRSLINEIEAILCVPFNPFIASLTLRLSSIFLLRSILRDADSVNAESKFLSFCFSLAFFFISCFLANRNLRSISNLVRNTSLMKVNMIRVHYVHGHYRLIQVLID</sequence>
<keyword evidence="3" id="KW-1185">Reference proteome</keyword>
<comment type="caution">
    <text evidence="2">The sequence shown here is derived from an EMBL/GenBank/DDBJ whole genome shotgun (WGS) entry which is preliminary data.</text>
</comment>
<feature type="transmembrane region" description="Helical" evidence="1">
    <location>
        <begin position="71"/>
        <end position="88"/>
    </location>
</feature>
<evidence type="ECO:0000313" key="3">
    <source>
        <dbReference type="Proteomes" id="UP000887458"/>
    </source>
</evidence>
<organism evidence="2 3">
    <name type="scientific">Dermatophagoides pteronyssinus</name>
    <name type="common">European house dust mite</name>
    <dbReference type="NCBI Taxonomy" id="6956"/>
    <lineage>
        <taxon>Eukaryota</taxon>
        <taxon>Metazoa</taxon>
        <taxon>Ecdysozoa</taxon>
        <taxon>Arthropoda</taxon>
        <taxon>Chelicerata</taxon>
        <taxon>Arachnida</taxon>
        <taxon>Acari</taxon>
        <taxon>Acariformes</taxon>
        <taxon>Sarcoptiformes</taxon>
        <taxon>Astigmata</taxon>
        <taxon>Psoroptidia</taxon>
        <taxon>Analgoidea</taxon>
        <taxon>Pyroglyphidae</taxon>
        <taxon>Dermatophagoidinae</taxon>
        <taxon>Dermatophagoides</taxon>
    </lineage>
</organism>
<reference evidence="2 3" key="2">
    <citation type="journal article" date="2022" name="Mol. Biol. Evol.">
        <title>Comparative Genomics Reveals Insights into the Divergent Evolution of Astigmatic Mites and Household Pest Adaptations.</title>
        <authorList>
            <person name="Xiong Q."/>
            <person name="Wan A.T."/>
            <person name="Liu X."/>
            <person name="Fung C.S."/>
            <person name="Xiao X."/>
            <person name="Malainual N."/>
            <person name="Hou J."/>
            <person name="Wang L."/>
            <person name="Wang M."/>
            <person name="Yang K.Y."/>
            <person name="Cui Y."/>
            <person name="Leung E.L."/>
            <person name="Nong W."/>
            <person name="Shin S.K."/>
            <person name="Au S.W."/>
            <person name="Jeong K.Y."/>
            <person name="Chew F.T."/>
            <person name="Hui J.H."/>
            <person name="Leung T.F."/>
            <person name="Tungtrongchitr A."/>
            <person name="Zhong N."/>
            <person name="Liu Z."/>
            <person name="Tsui S.K."/>
        </authorList>
    </citation>
    <scope>NUCLEOTIDE SEQUENCE [LARGE SCALE GENOMIC DNA]</scope>
    <source>
        <strain evidence="2">Derp</strain>
    </source>
</reference>
<proteinExistence type="predicted"/>
<keyword evidence="1" id="KW-1133">Transmembrane helix</keyword>